<dbReference type="EMBL" id="JABJRC010000006">
    <property type="protein sequence ID" value="NOL43445.1"/>
    <property type="molecule type" value="Genomic_DNA"/>
</dbReference>
<keyword evidence="5" id="KW-1185">Reference proteome</keyword>
<feature type="region of interest" description="Disordered" evidence="1">
    <location>
        <begin position="224"/>
        <end position="243"/>
    </location>
</feature>
<protein>
    <submittedName>
        <fullName evidence="3">Putative phosphosugar-binding protein</fullName>
    </submittedName>
    <submittedName>
        <fullName evidence="4">Sugar isomerase domain-containing protein</fullName>
    </submittedName>
</protein>
<dbReference type="NCBIfam" id="NF002805">
    <property type="entry name" value="PRK02947.1"/>
    <property type="match status" value="1"/>
</dbReference>
<organism evidence="4 5">
    <name type="scientific">Kribbella sandramycini</name>
    <dbReference type="NCBI Taxonomy" id="60450"/>
    <lineage>
        <taxon>Bacteria</taxon>
        <taxon>Bacillati</taxon>
        <taxon>Actinomycetota</taxon>
        <taxon>Actinomycetes</taxon>
        <taxon>Propionibacteriales</taxon>
        <taxon>Kribbellaceae</taxon>
        <taxon>Kribbella</taxon>
    </lineage>
</organism>
<dbReference type="InterPro" id="IPR046348">
    <property type="entry name" value="SIS_dom_sf"/>
</dbReference>
<comment type="caution">
    <text evidence="4">The sequence shown here is derived from an EMBL/GenBank/DDBJ whole genome shotgun (WGS) entry which is preliminary data.</text>
</comment>
<sequence length="243" mass="24945">MTALTEYAVRLTQAITDLARDEAAAIERAAAVVADQFRRGGQVYLYGPGAHSAIAVQDVVYRAGCPANLVPITDPSTTLAAGALNSTAAERTPNHGADLITASGLSPGDPLIIINAFGINAATITAARTAHSLGATVIALTSPAATAHLPATHPARATTTHLADLADIHINTHVPTADALLQVGPTPTAGASTILNSFTLHALLTTALTHLHTTNHQTPVWRSTYTEGGDAHNQSLVASRPST</sequence>
<dbReference type="GO" id="GO:0016853">
    <property type="term" value="F:isomerase activity"/>
    <property type="evidence" value="ECO:0007669"/>
    <property type="project" value="UniProtKB-KW"/>
</dbReference>
<reference evidence="3 6" key="2">
    <citation type="submission" date="2020-08" db="EMBL/GenBank/DDBJ databases">
        <title>Sequencing the genomes of 1000 actinobacteria strains.</title>
        <authorList>
            <person name="Klenk H.-P."/>
        </authorList>
    </citation>
    <scope>NUCLEOTIDE SEQUENCE [LARGE SCALE GENOMIC DNA]</scope>
    <source>
        <strain evidence="3 6">DSM 15626</strain>
    </source>
</reference>
<dbReference type="PROSITE" id="PS51464">
    <property type="entry name" value="SIS"/>
    <property type="match status" value="1"/>
</dbReference>
<feature type="domain" description="SIS" evidence="2">
    <location>
        <begin position="33"/>
        <end position="213"/>
    </location>
</feature>
<dbReference type="Proteomes" id="UP000553957">
    <property type="component" value="Unassembled WGS sequence"/>
</dbReference>
<dbReference type="RefSeq" id="WP_171676465.1">
    <property type="nucleotide sequence ID" value="NZ_BAAAGT010000014.1"/>
</dbReference>
<evidence type="ECO:0000259" key="2">
    <source>
        <dbReference type="PROSITE" id="PS51464"/>
    </source>
</evidence>
<reference evidence="4 5" key="1">
    <citation type="submission" date="2020-05" db="EMBL/GenBank/DDBJ databases">
        <title>Genome sequence of Kribbella sandramycini ATCC 39419.</title>
        <authorList>
            <person name="Maclea K.S."/>
            <person name="Fair J.L."/>
        </authorList>
    </citation>
    <scope>NUCLEOTIDE SEQUENCE [LARGE SCALE GENOMIC DNA]</scope>
    <source>
        <strain evidence="4 5">ATCC 39419</strain>
    </source>
</reference>
<dbReference type="AlphaFoldDB" id="A0A7Y4P2U7"/>
<dbReference type="InterPro" id="IPR001347">
    <property type="entry name" value="SIS_dom"/>
</dbReference>
<dbReference type="Pfam" id="PF13580">
    <property type="entry name" value="SIS_2"/>
    <property type="match status" value="1"/>
</dbReference>
<dbReference type="Proteomes" id="UP000534306">
    <property type="component" value="Unassembled WGS sequence"/>
</dbReference>
<evidence type="ECO:0000313" key="3">
    <source>
        <dbReference type="EMBL" id="MBB6571147.1"/>
    </source>
</evidence>
<dbReference type="EMBL" id="JACHKF010000001">
    <property type="protein sequence ID" value="MBB6571147.1"/>
    <property type="molecule type" value="Genomic_DNA"/>
</dbReference>
<evidence type="ECO:0000313" key="4">
    <source>
        <dbReference type="EMBL" id="NOL43445.1"/>
    </source>
</evidence>
<dbReference type="GO" id="GO:0097367">
    <property type="term" value="F:carbohydrate derivative binding"/>
    <property type="evidence" value="ECO:0007669"/>
    <property type="project" value="InterPro"/>
</dbReference>
<evidence type="ECO:0000313" key="6">
    <source>
        <dbReference type="Proteomes" id="UP000553957"/>
    </source>
</evidence>
<dbReference type="GO" id="GO:1901135">
    <property type="term" value="P:carbohydrate derivative metabolic process"/>
    <property type="evidence" value="ECO:0007669"/>
    <property type="project" value="InterPro"/>
</dbReference>
<keyword evidence="4" id="KW-0413">Isomerase</keyword>
<proteinExistence type="predicted"/>
<dbReference type="Gene3D" id="3.40.50.10490">
    <property type="entry name" value="Glucose-6-phosphate isomerase like protein, domain 1"/>
    <property type="match status" value="1"/>
</dbReference>
<evidence type="ECO:0000313" key="5">
    <source>
        <dbReference type="Proteomes" id="UP000534306"/>
    </source>
</evidence>
<gene>
    <name evidence="3" type="ORF">HNR71_006784</name>
    <name evidence="4" type="ORF">HPO96_24685</name>
</gene>
<dbReference type="SUPFAM" id="SSF53697">
    <property type="entry name" value="SIS domain"/>
    <property type="match status" value="1"/>
</dbReference>
<evidence type="ECO:0000256" key="1">
    <source>
        <dbReference type="SAM" id="MobiDB-lite"/>
    </source>
</evidence>
<name>A0A7Y4P2U7_9ACTN</name>
<accession>A0A7Y4P2U7</accession>